<feature type="domain" description="Glycosyltransferase subfamily 4-like N-terminal" evidence="3">
    <location>
        <begin position="24"/>
        <end position="197"/>
    </location>
</feature>
<dbReference type="Gene3D" id="3.40.50.2000">
    <property type="entry name" value="Glycogen Phosphorylase B"/>
    <property type="match status" value="2"/>
</dbReference>
<feature type="domain" description="Glycosyl transferase family 1" evidence="2">
    <location>
        <begin position="206"/>
        <end position="349"/>
    </location>
</feature>
<dbReference type="EMBL" id="LSBA01000023">
    <property type="protein sequence ID" value="KXZ17176.1"/>
    <property type="molecule type" value="Genomic_DNA"/>
</dbReference>
<dbReference type="CDD" id="cd03798">
    <property type="entry name" value="GT4_WlbH-like"/>
    <property type="match status" value="1"/>
</dbReference>
<evidence type="ECO:0000313" key="4">
    <source>
        <dbReference type="EMBL" id="KXZ17176.1"/>
    </source>
</evidence>
<dbReference type="GO" id="GO:0016757">
    <property type="term" value="F:glycosyltransferase activity"/>
    <property type="evidence" value="ECO:0007669"/>
    <property type="project" value="InterPro"/>
</dbReference>
<dbReference type="Pfam" id="PF13439">
    <property type="entry name" value="Glyco_transf_4"/>
    <property type="match status" value="1"/>
</dbReference>
<dbReference type="PANTHER" id="PTHR45947:SF15">
    <property type="entry name" value="TEICHURONIC ACID BIOSYNTHESIS GLYCOSYLTRANSFERASE TUAC-RELATED"/>
    <property type="match status" value="1"/>
</dbReference>
<dbReference type="PANTHER" id="PTHR45947">
    <property type="entry name" value="SULFOQUINOVOSYL TRANSFERASE SQD2"/>
    <property type="match status" value="1"/>
</dbReference>
<proteinExistence type="inferred from homology"/>
<evidence type="ECO:0000313" key="5">
    <source>
        <dbReference type="Proteomes" id="UP000075430"/>
    </source>
</evidence>
<sequence>MKVLWMTSVYPSAEKPGEGVFHETQAQELRKLGAEITVICPRPKLAAPFRMLKKSYRKKEARPAHEWREGVSVHRPFYQAVPGQLKWAQPHKRIAASVLSAIRRQGLKPELIHAHFAMPSGGAAAIVSKALGIPYVLTLHGSDVNVYPHYSKSAHKAFTLAVQGAADIYAVSGRLREEMKTLSETDCTVLPIGIALDAFQERKKSKEDLRKQLGLPPDKKLIVFIGRLVKEKGVFDLSKAVQSLDGTYQAVFVGDGPAKSSLGEQAGHIITGQVPNDKIKDYLLASDVLALPSYSEGMPTVVIEALALKIPVICTDVGGVASLFGRHRHLLIKPGSPEALAQAIRHYEHGGAWTPRTADELYQTVSTHFDASKNAKALKERYRAVIKRAAKEENVSREG</sequence>
<dbReference type="Proteomes" id="UP000075430">
    <property type="component" value="Unassembled WGS sequence"/>
</dbReference>
<comment type="caution">
    <text evidence="4">The sequence shown here is derived from an EMBL/GenBank/DDBJ whole genome shotgun (WGS) entry which is preliminary data.</text>
</comment>
<comment type="similarity">
    <text evidence="1">Belongs to the glycosyltransferase group 1 family. Glycosyltransferase 4 subfamily.</text>
</comment>
<dbReference type="InterPro" id="IPR028098">
    <property type="entry name" value="Glyco_trans_4-like_N"/>
</dbReference>
<dbReference type="AlphaFoldDB" id="A0A150F4V8"/>
<dbReference type="SUPFAM" id="SSF53756">
    <property type="entry name" value="UDP-Glycosyltransferase/glycogen phosphorylase"/>
    <property type="match status" value="1"/>
</dbReference>
<reference evidence="5" key="1">
    <citation type="submission" date="2016-02" db="EMBL/GenBank/DDBJ databases">
        <authorList>
            <person name="Dunlap C."/>
        </authorList>
    </citation>
    <scope>NUCLEOTIDE SEQUENCE [LARGE SCALE GENOMIC DNA]</scope>
    <source>
        <strain evidence="5">NRRL B-41092</strain>
    </source>
</reference>
<protein>
    <submittedName>
        <fullName evidence="4">Glycosyl transferase family 1</fullName>
    </submittedName>
</protein>
<gene>
    <name evidence="4" type="ORF">AXI58_01960</name>
</gene>
<dbReference type="InterPro" id="IPR001296">
    <property type="entry name" value="Glyco_trans_1"/>
</dbReference>
<evidence type="ECO:0000259" key="2">
    <source>
        <dbReference type="Pfam" id="PF00534"/>
    </source>
</evidence>
<organism evidence="4 5">
    <name type="scientific">Bacillus nakamurai</name>
    <dbReference type="NCBI Taxonomy" id="1793963"/>
    <lineage>
        <taxon>Bacteria</taxon>
        <taxon>Bacillati</taxon>
        <taxon>Bacillota</taxon>
        <taxon>Bacilli</taxon>
        <taxon>Bacillales</taxon>
        <taxon>Bacillaceae</taxon>
        <taxon>Bacillus</taxon>
    </lineage>
</organism>
<keyword evidence="5" id="KW-1185">Reference proteome</keyword>
<dbReference type="STRING" id="1793963.AXI58_01960"/>
<evidence type="ECO:0000259" key="3">
    <source>
        <dbReference type="Pfam" id="PF13439"/>
    </source>
</evidence>
<dbReference type="OrthoDB" id="179766at2"/>
<name>A0A150F4V8_9BACI</name>
<keyword evidence="4" id="KW-0808">Transferase</keyword>
<accession>A0A150F4V8</accession>
<evidence type="ECO:0000256" key="1">
    <source>
        <dbReference type="ARBA" id="ARBA00009481"/>
    </source>
</evidence>
<dbReference type="NCBIfam" id="NF047684">
    <property type="entry name" value="TeichurnBiosyTuaC"/>
    <property type="match status" value="1"/>
</dbReference>
<dbReference type="RefSeq" id="WP_061522643.1">
    <property type="nucleotide sequence ID" value="NZ_JAJJBV010000011.1"/>
</dbReference>
<dbReference type="InterPro" id="IPR050194">
    <property type="entry name" value="Glycosyltransferase_grp1"/>
</dbReference>
<dbReference type="Pfam" id="PF00534">
    <property type="entry name" value="Glycos_transf_1"/>
    <property type="match status" value="1"/>
</dbReference>